<evidence type="ECO:0000256" key="8">
    <source>
        <dbReference type="PROSITE-ProRule" id="PRU00169"/>
    </source>
</evidence>
<feature type="domain" description="Response regulatory" evidence="10">
    <location>
        <begin position="5"/>
        <end position="119"/>
    </location>
</feature>
<evidence type="ECO:0000256" key="7">
    <source>
        <dbReference type="ARBA" id="ARBA00023163"/>
    </source>
</evidence>
<reference evidence="13" key="1">
    <citation type="journal article" date="2019" name="Int. J. Syst. Evol. Microbiol.">
        <title>The Global Catalogue of Microorganisms (GCM) 10K type strain sequencing project: providing services to taxonomists for standard genome sequencing and annotation.</title>
        <authorList>
            <consortium name="The Broad Institute Genomics Platform"/>
            <consortium name="The Broad Institute Genome Sequencing Center for Infectious Disease"/>
            <person name="Wu L."/>
            <person name="Ma J."/>
        </authorList>
    </citation>
    <scope>NUCLEOTIDE SEQUENCE [LARGE SCALE GENOMIC DNA]</scope>
    <source>
        <strain evidence="13">JCM 15896</strain>
    </source>
</reference>
<dbReference type="PANTHER" id="PTHR48111">
    <property type="entry name" value="REGULATOR OF RPOS"/>
    <property type="match status" value="1"/>
</dbReference>
<organism evidence="12 13">
    <name type="scientific">Aliiglaciecola litoralis</name>
    <dbReference type="NCBI Taxonomy" id="582857"/>
    <lineage>
        <taxon>Bacteria</taxon>
        <taxon>Pseudomonadati</taxon>
        <taxon>Pseudomonadota</taxon>
        <taxon>Gammaproteobacteria</taxon>
        <taxon>Alteromonadales</taxon>
        <taxon>Alteromonadaceae</taxon>
        <taxon>Aliiglaciecola</taxon>
    </lineage>
</organism>
<evidence type="ECO:0000256" key="9">
    <source>
        <dbReference type="PROSITE-ProRule" id="PRU01091"/>
    </source>
</evidence>
<dbReference type="InterPro" id="IPR058124">
    <property type="entry name" value="CpxR-like_REC"/>
</dbReference>
<comment type="caution">
    <text evidence="12">The sequence shown here is derived from an EMBL/GenBank/DDBJ whole genome shotgun (WGS) entry which is preliminary data.</text>
</comment>
<dbReference type="CDD" id="cd17623">
    <property type="entry name" value="REC_OmpR_CpxR"/>
    <property type="match status" value="1"/>
</dbReference>
<dbReference type="RefSeq" id="WP_343861339.1">
    <property type="nucleotide sequence ID" value="NZ_BAAAFD010000009.1"/>
</dbReference>
<dbReference type="InterPro" id="IPR011006">
    <property type="entry name" value="CheY-like_superfamily"/>
</dbReference>
<dbReference type="InterPro" id="IPR039420">
    <property type="entry name" value="WalR-like"/>
</dbReference>
<keyword evidence="13" id="KW-1185">Reference proteome</keyword>
<keyword evidence="5" id="KW-0805">Transcription regulation</keyword>
<dbReference type="InterPro" id="IPR036388">
    <property type="entry name" value="WH-like_DNA-bd_sf"/>
</dbReference>
<evidence type="ECO:0000256" key="4">
    <source>
        <dbReference type="ARBA" id="ARBA00023012"/>
    </source>
</evidence>
<dbReference type="InterPro" id="IPR001789">
    <property type="entry name" value="Sig_transdc_resp-reg_receiver"/>
</dbReference>
<evidence type="ECO:0000259" key="10">
    <source>
        <dbReference type="PROSITE" id="PS50110"/>
    </source>
</evidence>
<keyword evidence="2" id="KW-0963">Cytoplasm</keyword>
<evidence type="ECO:0000256" key="1">
    <source>
        <dbReference type="ARBA" id="ARBA00004496"/>
    </source>
</evidence>
<feature type="DNA-binding region" description="OmpR/PhoB-type" evidence="9">
    <location>
        <begin position="131"/>
        <end position="229"/>
    </location>
</feature>
<evidence type="ECO:0000256" key="2">
    <source>
        <dbReference type="ARBA" id="ARBA00022490"/>
    </source>
</evidence>
<evidence type="ECO:0000256" key="3">
    <source>
        <dbReference type="ARBA" id="ARBA00022553"/>
    </source>
</evidence>
<dbReference type="Gene3D" id="6.10.250.690">
    <property type="match status" value="1"/>
</dbReference>
<feature type="modified residue" description="4-aspartylphosphate" evidence="8">
    <location>
        <position position="55"/>
    </location>
</feature>
<evidence type="ECO:0000259" key="11">
    <source>
        <dbReference type="PROSITE" id="PS51755"/>
    </source>
</evidence>
<evidence type="ECO:0000313" key="12">
    <source>
        <dbReference type="EMBL" id="GAA0858769.1"/>
    </source>
</evidence>
<sequence>MQTKSILIIDDDIELTKLLVEYLTPQGYDIDVACDGEQGLKKATSAVHYDLILLDVMLPIFDGFEVLKRLRTSHLTPVLMLTAKGDDFDRIFGLELGADDYLPKPFNHRELSARIKAIVRRMDYLPTASSQQMLHIDDVQLTPSTQTVQCNGHTVELTATEFLILQMLMINQGQIVSKRDISEKVLGRKLVAFDRSIDMHLSNIRRKLMQHSDKEKIKTVRGTGYLFVTSQCAG</sequence>
<dbReference type="SUPFAM" id="SSF52172">
    <property type="entry name" value="CheY-like"/>
    <property type="match status" value="1"/>
</dbReference>
<dbReference type="PROSITE" id="PS51755">
    <property type="entry name" value="OMPR_PHOB"/>
    <property type="match status" value="1"/>
</dbReference>
<dbReference type="CDD" id="cd00383">
    <property type="entry name" value="trans_reg_C"/>
    <property type="match status" value="1"/>
</dbReference>
<feature type="domain" description="OmpR/PhoB-type" evidence="11">
    <location>
        <begin position="131"/>
        <end position="229"/>
    </location>
</feature>
<dbReference type="InterPro" id="IPR001867">
    <property type="entry name" value="OmpR/PhoB-type_DNA-bd"/>
</dbReference>
<accession>A0ABP3WZ42</accession>
<dbReference type="PANTHER" id="PTHR48111:SF39">
    <property type="entry name" value="TRANSCRIPTIONAL REGULATORY PROTEIN CPXR"/>
    <property type="match status" value="1"/>
</dbReference>
<evidence type="ECO:0000256" key="6">
    <source>
        <dbReference type="ARBA" id="ARBA00023125"/>
    </source>
</evidence>
<dbReference type="PROSITE" id="PS50110">
    <property type="entry name" value="RESPONSE_REGULATORY"/>
    <property type="match status" value="1"/>
</dbReference>
<keyword evidence="3 8" id="KW-0597">Phosphoprotein</keyword>
<name>A0ABP3WZ42_9ALTE</name>
<dbReference type="Proteomes" id="UP001500359">
    <property type="component" value="Unassembled WGS sequence"/>
</dbReference>
<proteinExistence type="predicted"/>
<protein>
    <submittedName>
        <fullName evidence="12">Response regulator</fullName>
    </submittedName>
</protein>
<dbReference type="Pfam" id="PF00072">
    <property type="entry name" value="Response_reg"/>
    <property type="match status" value="1"/>
</dbReference>
<dbReference type="SMART" id="SM00448">
    <property type="entry name" value="REC"/>
    <property type="match status" value="1"/>
</dbReference>
<keyword evidence="7" id="KW-0804">Transcription</keyword>
<keyword evidence="4" id="KW-0902">Two-component regulatory system</keyword>
<evidence type="ECO:0000256" key="5">
    <source>
        <dbReference type="ARBA" id="ARBA00023015"/>
    </source>
</evidence>
<dbReference type="Pfam" id="PF00486">
    <property type="entry name" value="Trans_reg_C"/>
    <property type="match status" value="1"/>
</dbReference>
<keyword evidence="6 9" id="KW-0238">DNA-binding</keyword>
<dbReference type="SMART" id="SM00862">
    <property type="entry name" value="Trans_reg_C"/>
    <property type="match status" value="1"/>
</dbReference>
<dbReference type="EMBL" id="BAAAFD010000009">
    <property type="protein sequence ID" value="GAA0858769.1"/>
    <property type="molecule type" value="Genomic_DNA"/>
</dbReference>
<evidence type="ECO:0000313" key="13">
    <source>
        <dbReference type="Proteomes" id="UP001500359"/>
    </source>
</evidence>
<dbReference type="Gene3D" id="1.10.10.10">
    <property type="entry name" value="Winged helix-like DNA-binding domain superfamily/Winged helix DNA-binding domain"/>
    <property type="match status" value="1"/>
</dbReference>
<gene>
    <name evidence="12" type="ORF">GCM10009114_29650</name>
</gene>
<comment type="subcellular location">
    <subcellularLocation>
        <location evidence="1">Cytoplasm</location>
    </subcellularLocation>
</comment>
<dbReference type="Gene3D" id="3.40.50.2300">
    <property type="match status" value="1"/>
</dbReference>